<gene>
    <name evidence="3" type="ORF">JYB65_08430</name>
</gene>
<sequence length="322" mass="37445">MSKDIQSLKEECNELERRLNWLEEKCAVLMEQSEAMVHDYDYERDTMVYSSKSPNGSVVEHTIEAYRATVASNVIFYPNLQHITIEEIRLSKEKSATGEVDYLAEYKAGERKWYRTYYTSFQYPDGKPMRLIGITKNIQREKEHELLVIKAEKDGLSELYNRDSTEERIRKLLAAPISAGKHLFVLFDIDNFKKINDTYGHIMGDDIIKRVARIISSKFRTSDIIGRIGGDEFVAFLRNAEYNDLLKKKLERINHEVCQMSSEKMLDVDLSLSIGVARIPKDGCSFEEVYLRADRALYQAKNLGKGRYVLYKKSKKEHAFFE</sequence>
<dbReference type="Gene3D" id="3.30.70.270">
    <property type="match status" value="1"/>
</dbReference>
<dbReference type="GO" id="GO:0052621">
    <property type="term" value="F:diguanylate cyclase activity"/>
    <property type="evidence" value="ECO:0007669"/>
    <property type="project" value="TreeGrafter"/>
</dbReference>
<proteinExistence type="predicted"/>
<dbReference type="InterPro" id="IPR000160">
    <property type="entry name" value="GGDEF_dom"/>
</dbReference>
<keyword evidence="1" id="KW-0175">Coiled coil</keyword>
<dbReference type="RefSeq" id="WP_206582204.1">
    <property type="nucleotide sequence ID" value="NZ_JAFJZZ010000002.1"/>
</dbReference>
<dbReference type="NCBIfam" id="TIGR00254">
    <property type="entry name" value="GGDEF"/>
    <property type="match status" value="1"/>
</dbReference>
<dbReference type="Pfam" id="PF00990">
    <property type="entry name" value="GGDEF"/>
    <property type="match status" value="1"/>
</dbReference>
<evidence type="ECO:0000313" key="4">
    <source>
        <dbReference type="Proteomes" id="UP000664545"/>
    </source>
</evidence>
<accession>A0A939D8Z7</accession>
<reference evidence="3" key="1">
    <citation type="submission" date="2021-02" db="EMBL/GenBank/DDBJ databases">
        <title>Abyssanaerobacter marinus gen.nov., sp., nov, anaerobic bacterium isolated from the Onnuri vent field of Indian Ocean and suggestion of Mogibacteriaceae fam. nov., and proposal of reclassification of ambiguous this family's genus member.</title>
        <authorList>
            <person name="Kim Y.J."/>
            <person name="Yang J.-A."/>
        </authorList>
    </citation>
    <scope>NUCLEOTIDE SEQUENCE</scope>
    <source>
        <strain evidence="3">DSM 2634</strain>
    </source>
</reference>
<dbReference type="PANTHER" id="PTHR45138:SF9">
    <property type="entry name" value="DIGUANYLATE CYCLASE DGCM-RELATED"/>
    <property type="match status" value="1"/>
</dbReference>
<dbReference type="SMART" id="SM00267">
    <property type="entry name" value="GGDEF"/>
    <property type="match status" value="1"/>
</dbReference>
<keyword evidence="4" id="KW-1185">Reference proteome</keyword>
<evidence type="ECO:0000313" key="3">
    <source>
        <dbReference type="EMBL" id="MBN7773386.1"/>
    </source>
</evidence>
<dbReference type="InterPro" id="IPR029787">
    <property type="entry name" value="Nucleotide_cyclase"/>
</dbReference>
<organism evidence="3 4">
    <name type="scientific">Clostridium aminobutyricum</name>
    <dbReference type="NCBI Taxonomy" id="33953"/>
    <lineage>
        <taxon>Bacteria</taxon>
        <taxon>Bacillati</taxon>
        <taxon>Bacillota</taxon>
        <taxon>Clostridia</taxon>
        <taxon>Eubacteriales</taxon>
        <taxon>Clostridiaceae</taxon>
        <taxon>Clostridium</taxon>
    </lineage>
</organism>
<evidence type="ECO:0000256" key="1">
    <source>
        <dbReference type="SAM" id="Coils"/>
    </source>
</evidence>
<dbReference type="InterPro" id="IPR050469">
    <property type="entry name" value="Diguanylate_Cyclase"/>
</dbReference>
<dbReference type="PROSITE" id="PS50887">
    <property type="entry name" value="GGDEF"/>
    <property type="match status" value="1"/>
</dbReference>
<dbReference type="EMBL" id="JAFJZZ010000002">
    <property type="protein sequence ID" value="MBN7773386.1"/>
    <property type="molecule type" value="Genomic_DNA"/>
</dbReference>
<dbReference type="Proteomes" id="UP000664545">
    <property type="component" value="Unassembled WGS sequence"/>
</dbReference>
<feature type="domain" description="GGDEF" evidence="2">
    <location>
        <begin position="180"/>
        <end position="313"/>
    </location>
</feature>
<protein>
    <submittedName>
        <fullName evidence="3">GGDEF domain-containing protein</fullName>
    </submittedName>
</protein>
<dbReference type="SUPFAM" id="SSF55073">
    <property type="entry name" value="Nucleotide cyclase"/>
    <property type="match status" value="1"/>
</dbReference>
<comment type="caution">
    <text evidence="3">The sequence shown here is derived from an EMBL/GenBank/DDBJ whole genome shotgun (WGS) entry which is preliminary data.</text>
</comment>
<dbReference type="PANTHER" id="PTHR45138">
    <property type="entry name" value="REGULATORY COMPONENTS OF SENSORY TRANSDUCTION SYSTEM"/>
    <property type="match status" value="1"/>
</dbReference>
<dbReference type="InterPro" id="IPR043128">
    <property type="entry name" value="Rev_trsase/Diguanyl_cyclase"/>
</dbReference>
<dbReference type="CDD" id="cd01949">
    <property type="entry name" value="GGDEF"/>
    <property type="match status" value="1"/>
</dbReference>
<feature type="coiled-coil region" evidence="1">
    <location>
        <begin position="5"/>
        <end position="32"/>
    </location>
</feature>
<name>A0A939D8Z7_CLOAM</name>
<dbReference type="AlphaFoldDB" id="A0A939D8Z7"/>
<evidence type="ECO:0000259" key="2">
    <source>
        <dbReference type="PROSITE" id="PS50887"/>
    </source>
</evidence>